<dbReference type="OrthoDB" id="9930969at2"/>
<organism evidence="1 2">
    <name type="scientific">Chthonomonas calidirosea (strain DSM 23976 / ICMP 18418 / T49)</name>
    <dbReference type="NCBI Taxonomy" id="1303518"/>
    <lineage>
        <taxon>Bacteria</taxon>
        <taxon>Bacillati</taxon>
        <taxon>Armatimonadota</taxon>
        <taxon>Chthonomonadia</taxon>
        <taxon>Chthonomonadales</taxon>
        <taxon>Chthonomonadaceae</taxon>
        <taxon>Chthonomonas</taxon>
    </lineage>
</organism>
<dbReference type="AlphaFoldDB" id="S0EW19"/>
<reference evidence="2" key="1">
    <citation type="submission" date="2013-03" db="EMBL/GenBank/DDBJ databases">
        <title>Genome sequence of Chthonomonas calidirosea, the first sequenced genome from the Armatimonadetes phylum (formally candidate division OP10).</title>
        <authorList>
            <person name="Lee K.C.Y."/>
            <person name="Morgan X.C."/>
            <person name="Dunfield P.F."/>
            <person name="Tamas I."/>
            <person name="Houghton K.M."/>
            <person name="Vyssotski M."/>
            <person name="Ryan J.L.J."/>
            <person name="Lagutin K."/>
            <person name="McDonald I.R."/>
            <person name="Stott M.B."/>
        </authorList>
    </citation>
    <scope>NUCLEOTIDE SEQUENCE [LARGE SCALE GENOMIC DNA]</scope>
    <source>
        <strain evidence="2">DSM 23976 / ICMP 18418 / T49</strain>
    </source>
</reference>
<dbReference type="STRING" id="454171.CP488_01153"/>
<gene>
    <name evidence="1" type="ORF">CCALI_00002</name>
</gene>
<dbReference type="HOGENOM" id="CLU_1756102_0_0_0"/>
<dbReference type="Proteomes" id="UP000014227">
    <property type="component" value="Chromosome I"/>
</dbReference>
<accession>S0EW19</accession>
<dbReference type="EMBL" id="HF951689">
    <property type="protein sequence ID" value="CCW33842.1"/>
    <property type="molecule type" value="Genomic_DNA"/>
</dbReference>
<dbReference type="RefSeq" id="WP_016481409.1">
    <property type="nucleotide sequence ID" value="NC_021487.1"/>
</dbReference>
<name>S0EW19_CHTCT</name>
<proteinExistence type="predicted"/>
<evidence type="ECO:0000313" key="2">
    <source>
        <dbReference type="Proteomes" id="UP000014227"/>
    </source>
</evidence>
<dbReference type="InParanoid" id="S0EW19"/>
<evidence type="ECO:0000313" key="1">
    <source>
        <dbReference type="EMBL" id="CCW33842.1"/>
    </source>
</evidence>
<dbReference type="KEGG" id="ccz:CCALI_00002"/>
<dbReference type="PATRIC" id="fig|1303518.3.peg.2"/>
<sequence>MNHFVFKTEGDWDTTTLFNNGEEFPASQLYVELHAGRNEYGEPAQGGIRLGGEIDAYVAPQDNPSARVGIFPGRLEMYFPGHSLMIENVHPAFAFEFTRVFYNGQDVTNHVVDLVVNIDAINDQVGAYITLYKAHWLGPDEVATYTIL</sequence>
<protein>
    <submittedName>
        <fullName evidence="1">Uncharacterized protein</fullName>
    </submittedName>
</protein>
<keyword evidence="2" id="KW-1185">Reference proteome</keyword>